<evidence type="ECO:0000256" key="9">
    <source>
        <dbReference type="ARBA" id="ARBA00023136"/>
    </source>
</evidence>
<evidence type="ECO:0000256" key="12">
    <source>
        <dbReference type="ARBA" id="ARBA00040792"/>
    </source>
</evidence>
<evidence type="ECO:0000256" key="10">
    <source>
        <dbReference type="ARBA" id="ARBA00024363"/>
    </source>
</evidence>
<evidence type="ECO:0000256" key="2">
    <source>
        <dbReference type="ARBA" id="ARBA00011738"/>
    </source>
</evidence>
<name>L8WQI1_THACA</name>
<feature type="compositionally biased region" description="Polar residues" evidence="13">
    <location>
        <begin position="440"/>
        <end position="452"/>
    </location>
</feature>
<feature type="region of interest" description="Disordered" evidence="13">
    <location>
        <begin position="362"/>
        <end position="383"/>
    </location>
</feature>
<dbReference type="PANTHER" id="PTHR24221">
    <property type="entry name" value="ATP-BINDING CASSETTE SUB-FAMILY B"/>
    <property type="match status" value="1"/>
</dbReference>
<dbReference type="Proteomes" id="UP000011668">
    <property type="component" value="Unassembled WGS sequence"/>
</dbReference>
<sequence>MSHLRNFGMGFNAMLETDRSAAYAVQGGYDDFSRGNLYQTEREIRVEHSPAQPGDEPPSPSATSAPIAIPRAGTYTPSYHGSPLDTNPNPNPSAAWTLGGRLAPELDSMYESDFLEHDNYHPDFNRSPLSTHSVPQSSPYLANAEDFLSVNLFGSSSPAFFVQPPTRSNTVLSPPLDTFEALRYQYRKGYSPESSVGDDYLVDEPNDLLFGHRSRTHSRASSISSSHTQGLSVSQFTGASTSPNLLPGDAPELSPHLTDLGNLQIGDTWGGFHVSTVPTSKGSEPGSNMASPYNKPQSPPTLVIPTDPPIPPNIDPNASLFEASQPPGLVPPPSLGLIPATPVTPPTNQPKLGFQEILRQQVAQRRAAGSGSQANTPPSVPADNQAPWSAIINQSQPPMPPMPPMASLSDSTIFPQISGARPAIGAIPSGASNLGVNITRSRSHSDPPSSQWGAALPPAIKPSPTHGQGSPQLSLGMPSVNPSNILGNRVPDLNVGVGGSLWDNAIDPMLNLANHHRARSVGDANGNRRGHMRNARSEDVSAILRTPDMGSHLYLGSDGSLAPPSMSVPSNGPADHDEGGVGPKRRGHERTGSGTHRVSPYHTPNSGPRNLPGEDGISYGGITLTKPVERVHVTTPATREASSNRRTAQANFKCPVPGCGSTFTRHFNLRGKRTERPFKCKWPGCDKGFARQHDLRSEGGTECQRVQSEITEAPTDNMPPNDWQKNTAGGVVIDHGALTASCCGSQDRMEAGNCPGAVPAKNTPVRHAPSSNTTANQTSPTSPKINVNTSAKSEPKAPAAGETVVHISQAEQRRVDWEIVKRLVVNVWPKGEWTIKTRVVLALSLLLAGKVRFAIIDAFNIEMTADSTVWVIGGSVIAGYGLARISATVFSELRNAVFANVAQRAIRRVARETFEHLLHLDLKFHLTRQTGGLTRAIDRGTKSVIWRSWCGVVIPTSKLRGLGQTCTRTRFRREANQADNRAASTAVDSLINYEAVKHFGNEKHELAQYDKHLASYEKSSLKIATSLAYLNSGQNVIFSSALTMMMFLAAQGVVKGTMTVGDLVMINQLVFQLSLPLNFLGTVYRELRQSLLDMEVLFNLTKHKRVTDVSGAKPLQLQGGSIQFENVNFGYHPDRPIFRDLSFTVPAGKKVAIVGPSGCGKSTVFRLLYRFYDADSGKISIDGQDITQIQLASLRANVGVVPQDTPLFHADILHNIRYGRLGATDEEVMEAARKANVHDTIMRLPEKYATKVGERGLMISGGEKQRLAVARVMLKDPPILFFDEAVGMVVYFYDLWANYTGQTSALDSQTEVDLMRNINSTLLDKQRTSIFIAHRLRTVVEADLIIVLKDGKVYEQGTHESLMRLNGLYHDMWIAQAQAPTLSKEEQDAATEENVNAPNPVVN</sequence>
<evidence type="ECO:0000313" key="16">
    <source>
        <dbReference type="EMBL" id="ELU40386.1"/>
    </source>
</evidence>
<evidence type="ECO:0000256" key="13">
    <source>
        <dbReference type="SAM" id="MobiDB-lite"/>
    </source>
</evidence>
<feature type="region of interest" description="Disordered" evidence="13">
    <location>
        <begin position="277"/>
        <end position="298"/>
    </location>
</feature>
<dbReference type="PROSITE" id="PS50929">
    <property type="entry name" value="ABC_TM1F"/>
    <property type="match status" value="1"/>
</dbReference>
<feature type="region of interest" description="Disordered" evidence="13">
    <location>
        <begin position="554"/>
        <end position="619"/>
    </location>
</feature>
<evidence type="ECO:0000256" key="1">
    <source>
        <dbReference type="ARBA" id="ARBA00004225"/>
    </source>
</evidence>
<keyword evidence="4" id="KW-0812">Transmembrane</keyword>
<evidence type="ECO:0000259" key="15">
    <source>
        <dbReference type="PROSITE" id="PS50929"/>
    </source>
</evidence>
<dbReference type="PROSITE" id="PS50893">
    <property type="entry name" value="ABC_TRANSPORTER_2"/>
    <property type="match status" value="1"/>
</dbReference>
<dbReference type="PANTHER" id="PTHR24221:SF402">
    <property type="entry name" value="IRON-SULFUR CLUSTERS TRANSPORTER ABCB7, MITOCHONDRIAL"/>
    <property type="match status" value="1"/>
</dbReference>
<feature type="region of interest" description="Disordered" evidence="13">
    <location>
        <begin position="1383"/>
        <end position="1403"/>
    </location>
</feature>
<feature type="region of interest" description="Disordered" evidence="13">
    <location>
        <begin position="218"/>
        <end position="247"/>
    </location>
</feature>
<dbReference type="OrthoDB" id="6500128at2759"/>
<feature type="compositionally biased region" description="Polar residues" evidence="13">
    <location>
        <begin position="769"/>
        <end position="792"/>
    </location>
</feature>
<comment type="similarity">
    <text evidence="10">Belongs to the ABC transporter superfamily. ABCB family. Heavy Metal importer (TC 3.A.1.210) subfamily.</text>
</comment>
<comment type="subcellular location">
    <subcellularLocation>
        <location evidence="1">Mitochondrion membrane</location>
        <topology evidence="1">Multi-pass membrane protein</topology>
    </subcellularLocation>
</comment>
<evidence type="ECO:0000256" key="11">
    <source>
        <dbReference type="ARBA" id="ARBA00039906"/>
    </source>
</evidence>
<feature type="region of interest" description="Disordered" evidence="13">
    <location>
        <begin position="754"/>
        <end position="802"/>
    </location>
</feature>
<dbReference type="Pfam" id="PF00005">
    <property type="entry name" value="ABC_tran"/>
    <property type="match status" value="1"/>
</dbReference>
<dbReference type="Gene3D" id="3.30.160.60">
    <property type="entry name" value="Classic Zinc Finger"/>
    <property type="match status" value="1"/>
</dbReference>
<keyword evidence="5" id="KW-0547">Nucleotide-binding</keyword>
<evidence type="ECO:0000256" key="3">
    <source>
        <dbReference type="ARBA" id="ARBA00022448"/>
    </source>
</evidence>
<evidence type="ECO:0000313" key="17">
    <source>
        <dbReference type="Proteomes" id="UP000011668"/>
    </source>
</evidence>
<comment type="caution">
    <text evidence="16">The sequence shown here is derived from an EMBL/GenBank/DDBJ whole genome shotgun (WGS) entry which is preliminary data.</text>
</comment>
<feature type="compositionally biased region" description="Low complexity" evidence="13">
    <location>
        <begin position="1394"/>
        <end position="1403"/>
    </location>
</feature>
<dbReference type="EMBL" id="AFRT01001438">
    <property type="protein sequence ID" value="ELU40386.1"/>
    <property type="molecule type" value="Genomic_DNA"/>
</dbReference>
<keyword evidence="6" id="KW-0067">ATP-binding</keyword>
<dbReference type="InterPro" id="IPR017871">
    <property type="entry name" value="ABC_transporter-like_CS"/>
</dbReference>
<feature type="compositionally biased region" description="Polar residues" evidence="13">
    <location>
        <begin position="277"/>
        <end position="296"/>
    </location>
</feature>
<organism evidence="16 17">
    <name type="scientific">Thanatephorus cucumeris (strain AG1-IA)</name>
    <name type="common">Rice sheath blight fungus</name>
    <name type="synonym">Rhizoctonia solani</name>
    <dbReference type="NCBI Taxonomy" id="983506"/>
    <lineage>
        <taxon>Eukaryota</taxon>
        <taxon>Fungi</taxon>
        <taxon>Dikarya</taxon>
        <taxon>Basidiomycota</taxon>
        <taxon>Agaricomycotina</taxon>
        <taxon>Agaricomycetes</taxon>
        <taxon>Cantharellales</taxon>
        <taxon>Ceratobasidiaceae</taxon>
        <taxon>Rhizoctonia</taxon>
        <taxon>Rhizoctonia solani AG-1</taxon>
    </lineage>
</organism>
<dbReference type="Gene3D" id="1.20.1560.10">
    <property type="entry name" value="ABC transporter type 1, transmembrane domain"/>
    <property type="match status" value="2"/>
</dbReference>
<evidence type="ECO:0000256" key="6">
    <source>
        <dbReference type="ARBA" id="ARBA00022840"/>
    </source>
</evidence>
<dbReference type="GO" id="GO:0016887">
    <property type="term" value="F:ATP hydrolysis activity"/>
    <property type="evidence" value="ECO:0007669"/>
    <property type="project" value="InterPro"/>
</dbReference>
<dbReference type="STRING" id="983506.L8WQI1"/>
<dbReference type="CDD" id="cd18582">
    <property type="entry name" value="ABC_6TM_ATM1_ABCB7"/>
    <property type="match status" value="1"/>
</dbReference>
<keyword evidence="8" id="KW-1133">Transmembrane helix</keyword>
<dbReference type="SMART" id="SM00382">
    <property type="entry name" value="AAA"/>
    <property type="match status" value="1"/>
</dbReference>
<dbReference type="Pfam" id="PF00664">
    <property type="entry name" value="ABC_membrane"/>
    <property type="match status" value="2"/>
</dbReference>
<dbReference type="InterPro" id="IPR003439">
    <property type="entry name" value="ABC_transporter-like_ATP-bd"/>
</dbReference>
<feature type="compositionally biased region" description="Low complexity" evidence="13">
    <location>
        <begin position="61"/>
        <end position="70"/>
    </location>
</feature>
<evidence type="ECO:0000259" key="14">
    <source>
        <dbReference type="PROSITE" id="PS50893"/>
    </source>
</evidence>
<dbReference type="PROSITE" id="PS00211">
    <property type="entry name" value="ABC_TRANSPORTER_1"/>
    <property type="match status" value="1"/>
</dbReference>
<evidence type="ECO:0000256" key="8">
    <source>
        <dbReference type="ARBA" id="ARBA00022989"/>
    </source>
</evidence>
<dbReference type="InterPro" id="IPR003593">
    <property type="entry name" value="AAA+_ATPase"/>
</dbReference>
<dbReference type="InterPro" id="IPR039421">
    <property type="entry name" value="Type_1_exporter"/>
</dbReference>
<dbReference type="FunFam" id="3.40.50.300:FF:000287">
    <property type="entry name" value="Multidrug ABC transporter ATP-binding protein"/>
    <property type="match status" value="1"/>
</dbReference>
<dbReference type="Gene3D" id="3.40.50.300">
    <property type="entry name" value="P-loop containing nucleotide triphosphate hydrolases"/>
    <property type="match status" value="1"/>
</dbReference>
<gene>
    <name evidence="16" type="ORF">AG1IA_05576</name>
</gene>
<dbReference type="InterPro" id="IPR036640">
    <property type="entry name" value="ABC1_TM_sf"/>
</dbReference>
<keyword evidence="17" id="KW-1185">Reference proteome</keyword>
<dbReference type="GO" id="GO:0005743">
    <property type="term" value="C:mitochondrial inner membrane"/>
    <property type="evidence" value="ECO:0007669"/>
    <property type="project" value="TreeGrafter"/>
</dbReference>
<dbReference type="GO" id="GO:0140359">
    <property type="term" value="F:ABC-type transporter activity"/>
    <property type="evidence" value="ECO:0007669"/>
    <property type="project" value="InterPro"/>
</dbReference>
<evidence type="ECO:0000256" key="7">
    <source>
        <dbReference type="ARBA" id="ARBA00022967"/>
    </source>
</evidence>
<dbReference type="InterPro" id="IPR011527">
    <property type="entry name" value="ABC1_TM_dom"/>
</dbReference>
<dbReference type="HOGENOM" id="CLU_254183_0_0_1"/>
<feature type="region of interest" description="Disordered" evidence="13">
    <location>
        <begin position="440"/>
        <end position="480"/>
    </location>
</feature>
<feature type="region of interest" description="Disordered" evidence="13">
    <location>
        <begin position="47"/>
        <end position="93"/>
    </location>
</feature>
<dbReference type="GO" id="GO:0006879">
    <property type="term" value="P:intracellular iron ion homeostasis"/>
    <property type="evidence" value="ECO:0007669"/>
    <property type="project" value="TreeGrafter"/>
</dbReference>
<feature type="domain" description="ABC transmembrane type-1" evidence="15">
    <location>
        <begin position="855"/>
        <end position="1089"/>
    </location>
</feature>
<accession>L8WQI1</accession>
<keyword evidence="3" id="KW-0813">Transport</keyword>
<dbReference type="GO" id="GO:0005524">
    <property type="term" value="F:ATP binding"/>
    <property type="evidence" value="ECO:0007669"/>
    <property type="project" value="UniProtKB-KW"/>
</dbReference>
<feature type="domain" description="ABC transporter" evidence="14">
    <location>
        <begin position="1122"/>
        <end position="1375"/>
    </location>
</feature>
<comment type="subunit">
    <text evidence="2">Homodimer.</text>
</comment>
<keyword evidence="7" id="KW-1278">Translocase</keyword>
<proteinExistence type="inferred from homology"/>
<feature type="compositionally biased region" description="Polar residues" evidence="13">
    <location>
        <begin position="592"/>
        <end position="608"/>
    </location>
</feature>
<feature type="compositionally biased region" description="Polar residues" evidence="13">
    <location>
        <begin position="75"/>
        <end position="93"/>
    </location>
</feature>
<feature type="compositionally biased region" description="Polar residues" evidence="13">
    <location>
        <begin position="228"/>
        <end position="244"/>
    </location>
</feature>
<dbReference type="SUPFAM" id="SSF90123">
    <property type="entry name" value="ABC transporter transmembrane region"/>
    <property type="match status" value="1"/>
</dbReference>
<keyword evidence="9" id="KW-0472">Membrane</keyword>
<dbReference type="SUPFAM" id="SSF52540">
    <property type="entry name" value="P-loop containing nucleoside triphosphate hydrolases"/>
    <property type="match status" value="1"/>
</dbReference>
<dbReference type="CDD" id="cd03253">
    <property type="entry name" value="ABCC_ATM1_transporter"/>
    <property type="match status" value="1"/>
</dbReference>
<dbReference type="InterPro" id="IPR027417">
    <property type="entry name" value="P-loop_NTPase"/>
</dbReference>
<reference evidence="16 17" key="1">
    <citation type="journal article" date="2013" name="Nat. Commun.">
        <title>The evolution and pathogenic mechanisms of the rice sheath blight pathogen.</title>
        <authorList>
            <person name="Zheng A."/>
            <person name="Lin R."/>
            <person name="Xu L."/>
            <person name="Qin P."/>
            <person name="Tang C."/>
            <person name="Ai P."/>
            <person name="Zhang D."/>
            <person name="Liu Y."/>
            <person name="Sun Z."/>
            <person name="Feng H."/>
            <person name="Wang Y."/>
            <person name="Chen Y."/>
            <person name="Liang X."/>
            <person name="Fu R."/>
            <person name="Li Q."/>
            <person name="Zhang J."/>
            <person name="Yu X."/>
            <person name="Xie Z."/>
            <person name="Ding L."/>
            <person name="Guan P."/>
            <person name="Tang J."/>
            <person name="Liang Y."/>
            <person name="Wang S."/>
            <person name="Deng Q."/>
            <person name="Li S."/>
            <person name="Zhu J."/>
            <person name="Wang L."/>
            <person name="Liu H."/>
            <person name="Li P."/>
        </authorList>
    </citation>
    <scope>NUCLEOTIDE SEQUENCE [LARGE SCALE GENOMIC DNA]</scope>
    <source>
        <strain evidence="17">AG-1 IA</strain>
    </source>
</reference>
<protein>
    <recommendedName>
        <fullName evidence="11">Iron-sulfur clusters transporter ATM1, mitochondrial</fullName>
    </recommendedName>
    <alternativeName>
        <fullName evidence="12">Iron-sulfur clusters transporter atm1, mitochondrial</fullName>
    </alternativeName>
</protein>
<evidence type="ECO:0000256" key="4">
    <source>
        <dbReference type="ARBA" id="ARBA00022692"/>
    </source>
</evidence>
<evidence type="ECO:0000256" key="5">
    <source>
        <dbReference type="ARBA" id="ARBA00022741"/>
    </source>
</evidence>